<evidence type="ECO:0000259" key="3">
    <source>
        <dbReference type="PROSITE" id="PS50222"/>
    </source>
</evidence>
<dbReference type="Gene3D" id="3.30.60.20">
    <property type="match status" value="1"/>
</dbReference>
<dbReference type="SUPFAM" id="SSF57889">
    <property type="entry name" value="Cysteine-rich domain"/>
    <property type="match status" value="1"/>
</dbReference>
<organism evidence="4 5">
    <name type="scientific">Rattus norvegicus</name>
    <name type="common">Rat</name>
    <dbReference type="NCBI Taxonomy" id="10116"/>
    <lineage>
        <taxon>Eukaryota</taxon>
        <taxon>Metazoa</taxon>
        <taxon>Chordata</taxon>
        <taxon>Craniata</taxon>
        <taxon>Vertebrata</taxon>
        <taxon>Euteleostomi</taxon>
        <taxon>Mammalia</taxon>
        <taxon>Eutheria</taxon>
        <taxon>Euarchontoglires</taxon>
        <taxon>Glires</taxon>
        <taxon>Rodentia</taxon>
        <taxon>Myomorpha</taxon>
        <taxon>Muroidea</taxon>
        <taxon>Muridae</taxon>
        <taxon>Murinae</taxon>
        <taxon>Rattus</taxon>
    </lineage>
</organism>
<name>A6KSI3_RAT</name>
<evidence type="ECO:0000256" key="1">
    <source>
        <dbReference type="ARBA" id="ARBA00022723"/>
    </source>
</evidence>
<dbReference type="InterPro" id="IPR002048">
    <property type="entry name" value="EF_hand_dom"/>
</dbReference>
<keyword evidence="2" id="KW-0862">Zinc</keyword>
<dbReference type="GO" id="GO:0005509">
    <property type="term" value="F:calcium ion binding"/>
    <property type="evidence" value="ECO:0007669"/>
    <property type="project" value="InterPro"/>
</dbReference>
<evidence type="ECO:0000313" key="4">
    <source>
        <dbReference type="EMBL" id="EDL84819.1"/>
    </source>
</evidence>
<dbReference type="InterPro" id="IPR046349">
    <property type="entry name" value="C1-like_sf"/>
</dbReference>
<evidence type="ECO:0000313" key="5">
    <source>
        <dbReference type="Proteomes" id="UP000234681"/>
    </source>
</evidence>
<evidence type="ECO:0000256" key="2">
    <source>
        <dbReference type="ARBA" id="ARBA00022833"/>
    </source>
</evidence>
<proteinExistence type="predicted"/>
<gene>
    <name evidence="4" type="ORF">rCG_42433</name>
</gene>
<dbReference type="EMBL" id="CH474104">
    <property type="protein sequence ID" value="EDL84819.1"/>
    <property type="molecule type" value="Genomic_DNA"/>
</dbReference>
<dbReference type="Pfam" id="PF00130">
    <property type="entry name" value="C1_1"/>
    <property type="match status" value="1"/>
</dbReference>
<dbReference type="Proteomes" id="UP000234681">
    <property type="component" value="Chromosome 7"/>
</dbReference>
<dbReference type="PROSITE" id="PS50222">
    <property type="entry name" value="EF_HAND_2"/>
    <property type="match status" value="1"/>
</dbReference>
<reference evidence="4 5" key="1">
    <citation type="submission" date="2005-09" db="EMBL/GenBank/DDBJ databases">
        <authorList>
            <person name="Mural R.J."/>
            <person name="Li P.W."/>
            <person name="Adams M.D."/>
            <person name="Amanatides P.G."/>
            <person name="Baden-Tillson H."/>
            <person name="Barnstead M."/>
            <person name="Chin S.H."/>
            <person name="Dew I."/>
            <person name="Evans C.A."/>
            <person name="Ferriera S."/>
            <person name="Flanigan M."/>
            <person name="Fosler C."/>
            <person name="Glodek A."/>
            <person name="Gu Z."/>
            <person name="Holt R.A."/>
            <person name="Jennings D."/>
            <person name="Kraft C.L."/>
            <person name="Lu F."/>
            <person name="Nguyen T."/>
            <person name="Nusskern D.R."/>
            <person name="Pfannkoch C.M."/>
            <person name="Sitter C."/>
            <person name="Sutton G.G."/>
            <person name="Venter J.C."/>
            <person name="Wang Z."/>
            <person name="Woodage T."/>
            <person name="Zheng X.H."/>
            <person name="Zhong F."/>
        </authorList>
    </citation>
    <scope>NUCLEOTIDE SEQUENCE [LARGE SCALE GENOMIC DNA]</scope>
    <source>
        <strain>BN</strain>
        <strain evidence="5">Sprague-Dawley</strain>
    </source>
</reference>
<dbReference type="PROSITE" id="PS00018">
    <property type="entry name" value="EF_HAND_1"/>
    <property type="match status" value="1"/>
</dbReference>
<dbReference type="InterPro" id="IPR018247">
    <property type="entry name" value="EF_Hand_1_Ca_BS"/>
</dbReference>
<protein>
    <submittedName>
        <fullName evidence="4">RCG42433</fullName>
    </submittedName>
</protein>
<accession>A6KSI3</accession>
<sequence length="94" mass="10382">MMKEMDRDGSGCVSLAEWVRAGATTVPLLVLLGIDMTMKDDGHHIWRPKRFSRPVYCNLCELSIGLGKQGLSCNRELHWEGGSGEAQQLVGMCC</sequence>
<keyword evidence="1" id="KW-0479">Metal-binding</keyword>
<dbReference type="AlphaFoldDB" id="A6KSI3"/>
<feature type="domain" description="EF-hand" evidence="3">
    <location>
        <begin position="1"/>
        <end position="28"/>
    </location>
</feature>
<dbReference type="InterPro" id="IPR002219">
    <property type="entry name" value="PKC_DAG/PE"/>
</dbReference>